<protein>
    <recommendedName>
        <fullName evidence="3">HNH endonuclease</fullName>
    </recommendedName>
</protein>
<dbReference type="Gene3D" id="3.90.75.20">
    <property type="match status" value="1"/>
</dbReference>
<dbReference type="Proteomes" id="UP000221469">
    <property type="component" value="Segment"/>
</dbReference>
<gene>
    <name evidence="1" type="ORF">SEA_BRICOLE_81</name>
</gene>
<proteinExistence type="predicted"/>
<organism evidence="1 2">
    <name type="scientific">Mycobacterium phage Bricole</name>
    <dbReference type="NCBI Taxonomy" id="1718601"/>
    <lineage>
        <taxon>Viruses</taxon>
        <taxon>Duplodnaviria</taxon>
        <taxon>Heunggongvirae</taxon>
        <taxon>Uroviricota</taxon>
        <taxon>Caudoviricetes</taxon>
        <taxon>Vilmaviridae</taxon>
        <taxon>Mclasvirinae</taxon>
        <taxon>Bongovirus</taxon>
        <taxon>Bongovirus bongo</taxon>
    </lineage>
</organism>
<dbReference type="SUPFAM" id="SSF54060">
    <property type="entry name" value="His-Me finger endonucleases"/>
    <property type="match status" value="1"/>
</dbReference>
<dbReference type="EMBL" id="KT591491">
    <property type="protein sequence ID" value="ALF00609.1"/>
    <property type="molecule type" value="Genomic_DNA"/>
</dbReference>
<evidence type="ECO:0000313" key="1">
    <source>
        <dbReference type="EMBL" id="ALF00609.1"/>
    </source>
</evidence>
<dbReference type="InterPro" id="IPR044925">
    <property type="entry name" value="His-Me_finger_sf"/>
</dbReference>
<evidence type="ECO:0008006" key="3">
    <source>
        <dbReference type="Google" id="ProtNLM"/>
    </source>
</evidence>
<name>A0A0M4S3A4_9CAUD</name>
<accession>A0A0M4S3A4</accession>
<evidence type="ECO:0000313" key="2">
    <source>
        <dbReference type="Proteomes" id="UP000221469"/>
    </source>
</evidence>
<reference evidence="1 2" key="1">
    <citation type="submission" date="2015-08" db="EMBL/GenBank/DDBJ databases">
        <authorList>
            <person name="Barekzi N."/>
            <person name="Doss J.H."/>
            <person name="Bluford J."/>
            <person name="Fizer S."/>
            <person name="Garofalo A.E."/>
            <person name="Gasalao M.B."/>
            <person name="Griffin J."/>
            <person name="Henderson C.M."/>
            <person name="Hyre A.N."/>
            <person name="Irons L.B."/>
            <person name="Jafree E."/>
            <person name="Kanda K."/>
            <person name="Matthews D."/>
            <person name="Mclaren B."/>
            <person name="Moriarty A."/>
            <person name="Northam N."/>
            <person name="Ryan M."/>
            <person name="Smith D.E."/>
            <person name="Vanselow D."/>
            <person name="Welch J."/>
            <person name="Gauthier D."/>
            <person name="Anders K.R."/>
            <person name="Bradley K.W."/>
            <person name="Asai D.J."/>
            <person name="Bowman C.A."/>
            <person name="Russell D.A."/>
            <person name="Pope W.H."/>
            <person name="Jacobs-Sera D."/>
            <person name="Hendrix R.W."/>
            <person name="Hatfull G.F."/>
        </authorList>
    </citation>
    <scope>NUCLEOTIDE SEQUENCE [LARGE SCALE GENOMIC DNA]</scope>
</reference>
<sequence>MDTIWKPIPQDPTGLYLASQDGQILRKEYVIEKLQSHGHLYRRVMPEKIVKQCIKDRAPSHGVHPIIQMRSSTQYASTVERRVSSLIAAAWHGLPYEAGDRTAQNDWRIGFIDGDPSNVHADNLEWVSNQGVNTHHSHDFYYENLKAYRAQAAVETAESFLARYYSPDEIDWSTAERIAA</sequence>